<keyword evidence="12 21" id="KW-0413">Isomerase</keyword>
<evidence type="ECO:0000256" key="15">
    <source>
        <dbReference type="ARBA" id="ARBA00031175"/>
    </source>
</evidence>
<name>A0A1W1CAX7_9ZZZZ</name>
<dbReference type="CDD" id="cd13630">
    <property type="entry name" value="PBP2_PDT_1"/>
    <property type="match status" value="1"/>
</dbReference>
<comment type="catalytic activity">
    <reaction evidence="1">
        <text>chorismate = prephenate</text>
        <dbReference type="Rhea" id="RHEA:13897"/>
        <dbReference type="ChEBI" id="CHEBI:29748"/>
        <dbReference type="ChEBI" id="CHEBI:29934"/>
        <dbReference type="EC" id="5.4.99.5"/>
    </reaction>
</comment>
<dbReference type="InterPro" id="IPR036263">
    <property type="entry name" value="Chorismate_II_sf"/>
</dbReference>
<reference evidence="21" key="1">
    <citation type="submission" date="2016-10" db="EMBL/GenBank/DDBJ databases">
        <authorList>
            <person name="de Groot N.N."/>
        </authorList>
    </citation>
    <scope>NUCLEOTIDE SEQUENCE</scope>
</reference>
<proteinExistence type="predicted"/>
<keyword evidence="8" id="KW-0963">Cytoplasm</keyword>
<evidence type="ECO:0000256" key="5">
    <source>
        <dbReference type="ARBA" id="ARBA00004817"/>
    </source>
</evidence>
<evidence type="ECO:0000259" key="19">
    <source>
        <dbReference type="PROSITE" id="PS51171"/>
    </source>
</evidence>
<dbReference type="InterPro" id="IPR008242">
    <property type="entry name" value="Chor_mutase/pphenate_deHydtase"/>
</dbReference>
<evidence type="ECO:0000259" key="20">
    <source>
        <dbReference type="PROSITE" id="PS51671"/>
    </source>
</evidence>
<feature type="domain" description="Chorismate mutase" evidence="18">
    <location>
        <begin position="1"/>
        <end position="91"/>
    </location>
</feature>
<feature type="domain" description="ACT" evidence="20">
    <location>
        <begin position="277"/>
        <end position="352"/>
    </location>
</feature>
<dbReference type="EMBL" id="FPHJ01000038">
    <property type="protein sequence ID" value="SFV62946.1"/>
    <property type="molecule type" value="Genomic_DNA"/>
</dbReference>
<comment type="pathway">
    <text evidence="4">Amino-acid biosynthesis; L-phenylalanine biosynthesis; phenylpyruvate from prephenate: step 1/1.</text>
</comment>
<protein>
    <recommendedName>
        <fullName evidence="7">Bifunctional chorismate mutase/prephenate dehydratase</fullName>
        <ecNumber evidence="6">4.2.1.51</ecNumber>
    </recommendedName>
    <alternativeName>
        <fullName evidence="16">Chorismate mutase-prephenate dehydratase</fullName>
    </alternativeName>
    <alternativeName>
        <fullName evidence="15">p-protein</fullName>
    </alternativeName>
</protein>
<dbReference type="SUPFAM" id="SSF53850">
    <property type="entry name" value="Periplasmic binding protein-like II"/>
    <property type="match status" value="1"/>
</dbReference>
<comment type="pathway">
    <text evidence="5">Metabolic intermediate biosynthesis; prephenate biosynthesis; prephenate from chorismate: step 1/1.</text>
</comment>
<dbReference type="NCBIfam" id="TIGR01807">
    <property type="entry name" value="CM_P2"/>
    <property type="match status" value="1"/>
</dbReference>
<dbReference type="PROSITE" id="PS51168">
    <property type="entry name" value="CHORISMATE_MUT_2"/>
    <property type="match status" value="1"/>
</dbReference>
<dbReference type="NCBIfam" id="NF008865">
    <property type="entry name" value="PRK11898.1"/>
    <property type="match status" value="1"/>
</dbReference>
<dbReference type="InterPro" id="IPR018528">
    <property type="entry name" value="Preph_deHydtase_CS"/>
</dbReference>
<evidence type="ECO:0000256" key="14">
    <source>
        <dbReference type="ARBA" id="ARBA00023268"/>
    </source>
</evidence>
<evidence type="ECO:0000259" key="18">
    <source>
        <dbReference type="PROSITE" id="PS51168"/>
    </source>
</evidence>
<keyword evidence="17" id="KW-0175">Coiled coil</keyword>
<dbReference type="SMART" id="SM00830">
    <property type="entry name" value="CM_2"/>
    <property type="match status" value="1"/>
</dbReference>
<dbReference type="PROSITE" id="PS51671">
    <property type="entry name" value="ACT"/>
    <property type="match status" value="1"/>
</dbReference>
<sequence length="358" mass="40109">MAKTLEELRNNIDELDAKIQKLITNRALLAQEVAEVKKKTGSTVAFYRPEREAQVLRKIKERNEGVLPDNNMAHIFREIMSACLALEQKLKVAYLGPEGTFTQEASFKHFGNAVSGVDCPTIDKIFIEVDKGNANYGVVPIENSTNGVIGATIDMLWTTNLEICGEVEIEVHHQLMSQDINQEIKVIYAHQQAFDQSRRWLENHYPNAELKAVASNALAARMAKDEKNTAAIASQYALSLYGLERIAKNIEDNIGNTTRFLVLGKESIGKSDKDKTSILVTTKHQAGALFDLLEPFKQLEINIFQLARHPISGIKWEYLFLVDFAGHKEDTQVIKALNLVEKKVSKLKVLGSYPVCVL</sequence>
<dbReference type="UniPathway" id="UPA00120">
    <property type="reaction ID" value="UER00203"/>
</dbReference>
<gene>
    <name evidence="21" type="ORF">MNB_SUP05-5-82</name>
</gene>
<dbReference type="UniPathway" id="UPA00121">
    <property type="reaction ID" value="UER00345"/>
</dbReference>
<evidence type="ECO:0000256" key="7">
    <source>
        <dbReference type="ARBA" id="ARBA00014401"/>
    </source>
</evidence>
<keyword evidence="10" id="KW-0057">Aromatic amino acid biosynthesis</keyword>
<dbReference type="InterPro" id="IPR036979">
    <property type="entry name" value="CM_dom_sf"/>
</dbReference>
<dbReference type="PANTHER" id="PTHR21022">
    <property type="entry name" value="PREPHENATE DEHYDRATASE P PROTEIN"/>
    <property type="match status" value="1"/>
</dbReference>
<evidence type="ECO:0000256" key="8">
    <source>
        <dbReference type="ARBA" id="ARBA00022490"/>
    </source>
</evidence>
<dbReference type="Gene3D" id="3.40.190.10">
    <property type="entry name" value="Periplasmic binding protein-like II"/>
    <property type="match status" value="2"/>
</dbReference>
<feature type="coiled-coil region" evidence="17">
    <location>
        <begin position="5"/>
        <end position="39"/>
    </location>
</feature>
<evidence type="ECO:0000256" key="10">
    <source>
        <dbReference type="ARBA" id="ARBA00023141"/>
    </source>
</evidence>
<dbReference type="CDD" id="cd04905">
    <property type="entry name" value="ACT_CM-PDT"/>
    <property type="match status" value="1"/>
</dbReference>
<keyword evidence="14" id="KW-0511">Multifunctional enzyme</keyword>
<dbReference type="InterPro" id="IPR002701">
    <property type="entry name" value="CM_II_prokaryot"/>
</dbReference>
<dbReference type="Gene3D" id="3.30.70.260">
    <property type="match status" value="1"/>
</dbReference>
<dbReference type="InterPro" id="IPR045865">
    <property type="entry name" value="ACT-like_dom_sf"/>
</dbReference>
<evidence type="ECO:0000256" key="12">
    <source>
        <dbReference type="ARBA" id="ARBA00023235"/>
    </source>
</evidence>
<comment type="function">
    <text evidence="2">Catalyzes the Claisen rearrangement of chorismate to prephenate and the decarboxylation/dehydration of prephenate to phenylpyruvate.</text>
</comment>
<evidence type="ECO:0000313" key="21">
    <source>
        <dbReference type="EMBL" id="SFV62946.1"/>
    </source>
</evidence>
<dbReference type="AlphaFoldDB" id="A0A1W1CAX7"/>
<evidence type="ECO:0000256" key="1">
    <source>
        <dbReference type="ARBA" id="ARBA00000824"/>
    </source>
</evidence>
<evidence type="ECO:0000256" key="16">
    <source>
        <dbReference type="ARBA" id="ARBA00031520"/>
    </source>
</evidence>
<keyword evidence="9" id="KW-0028">Amino-acid biosynthesis</keyword>
<dbReference type="PROSITE" id="PS51171">
    <property type="entry name" value="PREPHENATE_DEHYDR_3"/>
    <property type="match status" value="1"/>
</dbReference>
<dbReference type="Pfam" id="PF00800">
    <property type="entry name" value="PDT"/>
    <property type="match status" value="1"/>
</dbReference>
<dbReference type="Gene3D" id="1.20.59.10">
    <property type="entry name" value="Chorismate mutase"/>
    <property type="match status" value="1"/>
</dbReference>
<evidence type="ECO:0000256" key="3">
    <source>
        <dbReference type="ARBA" id="ARBA00004496"/>
    </source>
</evidence>
<evidence type="ECO:0000256" key="13">
    <source>
        <dbReference type="ARBA" id="ARBA00023239"/>
    </source>
</evidence>
<dbReference type="GO" id="GO:0009094">
    <property type="term" value="P:L-phenylalanine biosynthetic process"/>
    <property type="evidence" value="ECO:0007669"/>
    <property type="project" value="UniProtKB-UniPathway"/>
</dbReference>
<keyword evidence="11" id="KW-0584">Phenylalanine biosynthesis</keyword>
<dbReference type="PROSITE" id="PS00857">
    <property type="entry name" value="PREPHENATE_DEHYDR_1"/>
    <property type="match status" value="1"/>
</dbReference>
<dbReference type="GO" id="GO:0005737">
    <property type="term" value="C:cytoplasm"/>
    <property type="evidence" value="ECO:0007669"/>
    <property type="project" value="UniProtKB-SubCell"/>
</dbReference>
<dbReference type="Pfam" id="PF01817">
    <property type="entry name" value="CM_2"/>
    <property type="match status" value="1"/>
</dbReference>
<dbReference type="InterPro" id="IPR002912">
    <property type="entry name" value="ACT_dom"/>
</dbReference>
<dbReference type="InterPro" id="IPR010957">
    <property type="entry name" value="G/b/e-P-prot_chorismate_mutase"/>
</dbReference>
<dbReference type="GO" id="GO:0046417">
    <property type="term" value="P:chorismate metabolic process"/>
    <property type="evidence" value="ECO:0007669"/>
    <property type="project" value="InterPro"/>
</dbReference>
<dbReference type="SUPFAM" id="SSF48600">
    <property type="entry name" value="Chorismate mutase II"/>
    <property type="match status" value="1"/>
</dbReference>
<dbReference type="PANTHER" id="PTHR21022:SF19">
    <property type="entry name" value="PREPHENATE DEHYDRATASE-RELATED"/>
    <property type="match status" value="1"/>
</dbReference>
<evidence type="ECO:0000256" key="9">
    <source>
        <dbReference type="ARBA" id="ARBA00022605"/>
    </source>
</evidence>
<dbReference type="PIRSF" id="PIRSF001500">
    <property type="entry name" value="Chor_mut_pdt_Ppr"/>
    <property type="match status" value="1"/>
</dbReference>
<evidence type="ECO:0000256" key="2">
    <source>
        <dbReference type="ARBA" id="ARBA00002364"/>
    </source>
</evidence>
<dbReference type="GO" id="GO:0004106">
    <property type="term" value="F:chorismate mutase activity"/>
    <property type="evidence" value="ECO:0007669"/>
    <property type="project" value="UniProtKB-EC"/>
</dbReference>
<dbReference type="GO" id="GO:0004664">
    <property type="term" value="F:prephenate dehydratase activity"/>
    <property type="evidence" value="ECO:0007669"/>
    <property type="project" value="UniProtKB-EC"/>
</dbReference>
<dbReference type="EC" id="4.2.1.51" evidence="6"/>
<dbReference type="InterPro" id="IPR001086">
    <property type="entry name" value="Preph_deHydtase"/>
</dbReference>
<evidence type="ECO:0000256" key="17">
    <source>
        <dbReference type="SAM" id="Coils"/>
    </source>
</evidence>
<dbReference type="FunFam" id="3.40.190.10:FF:000029">
    <property type="entry name" value="Chorismate mutase/Prephenate dehydratase"/>
    <property type="match status" value="1"/>
</dbReference>
<evidence type="ECO:0000256" key="6">
    <source>
        <dbReference type="ARBA" id="ARBA00013147"/>
    </source>
</evidence>
<dbReference type="FunFam" id="1.20.59.10:FF:000004">
    <property type="entry name" value="Prephenate dehydratase"/>
    <property type="match status" value="1"/>
</dbReference>
<organism evidence="21">
    <name type="scientific">hydrothermal vent metagenome</name>
    <dbReference type="NCBI Taxonomy" id="652676"/>
    <lineage>
        <taxon>unclassified sequences</taxon>
        <taxon>metagenomes</taxon>
        <taxon>ecological metagenomes</taxon>
    </lineage>
</organism>
<dbReference type="SUPFAM" id="SSF55021">
    <property type="entry name" value="ACT-like"/>
    <property type="match status" value="1"/>
</dbReference>
<accession>A0A1W1CAX7</accession>
<evidence type="ECO:0000256" key="11">
    <source>
        <dbReference type="ARBA" id="ARBA00023222"/>
    </source>
</evidence>
<feature type="domain" description="Prephenate dehydratase" evidence="19">
    <location>
        <begin position="91"/>
        <end position="265"/>
    </location>
</feature>
<comment type="subcellular location">
    <subcellularLocation>
        <location evidence="3">Cytoplasm</location>
    </subcellularLocation>
</comment>
<evidence type="ECO:0000256" key="4">
    <source>
        <dbReference type="ARBA" id="ARBA00004741"/>
    </source>
</evidence>
<keyword evidence="13 21" id="KW-0456">Lyase</keyword>